<feature type="coiled-coil region" evidence="1">
    <location>
        <begin position="107"/>
        <end position="134"/>
    </location>
</feature>
<feature type="region of interest" description="Disordered" evidence="2">
    <location>
        <begin position="166"/>
        <end position="191"/>
    </location>
</feature>
<sequence length="439" mass="49105">MTHEHGTVPPLLLLERFHELGAPELSHRDLERLNKGRFGDAMLFLCEHMRGREETRNARRRLHNLEEDRHKSSLRAPQINSAIADVKKSQSSMIGARHEVTDLHASIDKRQKALSELDNEISSLRQRIQDKRAIDLMLNLLEKKAVIRVQRLQGLTELLEKLRKDVSQRPTQDVPETPSALTEVADPTPTASQMRDTLSVLRAHHVHLSKSDLPKVKVEVEVRLRRSIARILHSPEDSKEVRLTTEKVVHAAEIRALKKLAAATASAELSKARADELASGIISKQAKLQRLSDTTLALAHLSAEHAVFISTFAESTSRALHSSLEAESKAVTGHVDVLQWDISKARSLPKPNSFRTEICQVLGLPERTTSEMLLTAVEKLARQEEEAVLAGHGADEKRVLDHSTQLLTRKIEKAKKGEALVKDVKKTVREADKIASLAR</sequence>
<keyword evidence="4" id="KW-1185">Reference proteome</keyword>
<dbReference type="GeneID" id="19304054"/>
<evidence type="ECO:0000313" key="3">
    <source>
        <dbReference type="EMBL" id="EPQ56016.1"/>
    </source>
</evidence>
<keyword evidence="1" id="KW-0175">Coiled coil</keyword>
<proteinExistence type="predicted"/>
<dbReference type="RefSeq" id="XP_007866018.1">
    <property type="nucleotide sequence ID" value="XM_007867827.1"/>
</dbReference>
<dbReference type="AlphaFoldDB" id="S7Q7N5"/>
<dbReference type="OrthoDB" id="3256901at2759"/>
<gene>
    <name evidence="3" type="ORF">GLOTRDRAFT_138703</name>
</gene>
<protein>
    <submittedName>
        <fullName evidence="3">Uncharacterized protein</fullName>
    </submittedName>
</protein>
<dbReference type="STRING" id="670483.S7Q7N5"/>
<dbReference type="eggNOG" id="ENOG502SR0Z">
    <property type="taxonomic scope" value="Eukaryota"/>
</dbReference>
<accession>S7Q7N5</accession>
<evidence type="ECO:0000313" key="4">
    <source>
        <dbReference type="Proteomes" id="UP000030669"/>
    </source>
</evidence>
<evidence type="ECO:0000256" key="1">
    <source>
        <dbReference type="SAM" id="Coils"/>
    </source>
</evidence>
<organism evidence="3 4">
    <name type="scientific">Gloeophyllum trabeum (strain ATCC 11539 / FP-39264 / Madison 617)</name>
    <name type="common">Brown rot fungus</name>
    <dbReference type="NCBI Taxonomy" id="670483"/>
    <lineage>
        <taxon>Eukaryota</taxon>
        <taxon>Fungi</taxon>
        <taxon>Dikarya</taxon>
        <taxon>Basidiomycota</taxon>
        <taxon>Agaricomycotina</taxon>
        <taxon>Agaricomycetes</taxon>
        <taxon>Gloeophyllales</taxon>
        <taxon>Gloeophyllaceae</taxon>
        <taxon>Gloeophyllum</taxon>
    </lineage>
</organism>
<dbReference type="OMA" id="AECNEAN"/>
<dbReference type="Proteomes" id="UP000030669">
    <property type="component" value="Unassembled WGS sequence"/>
</dbReference>
<evidence type="ECO:0000256" key="2">
    <source>
        <dbReference type="SAM" id="MobiDB-lite"/>
    </source>
</evidence>
<name>S7Q7N5_GLOTA</name>
<reference evidence="3 4" key="1">
    <citation type="journal article" date="2012" name="Science">
        <title>The Paleozoic origin of enzymatic lignin decomposition reconstructed from 31 fungal genomes.</title>
        <authorList>
            <person name="Floudas D."/>
            <person name="Binder M."/>
            <person name="Riley R."/>
            <person name="Barry K."/>
            <person name="Blanchette R.A."/>
            <person name="Henrissat B."/>
            <person name="Martinez A.T."/>
            <person name="Otillar R."/>
            <person name="Spatafora J.W."/>
            <person name="Yadav J.S."/>
            <person name="Aerts A."/>
            <person name="Benoit I."/>
            <person name="Boyd A."/>
            <person name="Carlson A."/>
            <person name="Copeland A."/>
            <person name="Coutinho P.M."/>
            <person name="de Vries R.P."/>
            <person name="Ferreira P."/>
            <person name="Findley K."/>
            <person name="Foster B."/>
            <person name="Gaskell J."/>
            <person name="Glotzer D."/>
            <person name="Gorecki P."/>
            <person name="Heitman J."/>
            <person name="Hesse C."/>
            <person name="Hori C."/>
            <person name="Igarashi K."/>
            <person name="Jurgens J.A."/>
            <person name="Kallen N."/>
            <person name="Kersten P."/>
            <person name="Kohler A."/>
            <person name="Kuees U."/>
            <person name="Kumar T.K.A."/>
            <person name="Kuo A."/>
            <person name="LaButti K."/>
            <person name="Larrondo L.F."/>
            <person name="Lindquist E."/>
            <person name="Ling A."/>
            <person name="Lombard V."/>
            <person name="Lucas S."/>
            <person name="Lundell T."/>
            <person name="Martin R."/>
            <person name="McLaughlin D.J."/>
            <person name="Morgenstern I."/>
            <person name="Morin E."/>
            <person name="Murat C."/>
            <person name="Nagy L.G."/>
            <person name="Nolan M."/>
            <person name="Ohm R.A."/>
            <person name="Patyshakuliyeva A."/>
            <person name="Rokas A."/>
            <person name="Ruiz-Duenas F.J."/>
            <person name="Sabat G."/>
            <person name="Salamov A."/>
            <person name="Samejima M."/>
            <person name="Schmutz J."/>
            <person name="Slot J.C."/>
            <person name="St John F."/>
            <person name="Stenlid J."/>
            <person name="Sun H."/>
            <person name="Sun S."/>
            <person name="Syed K."/>
            <person name="Tsang A."/>
            <person name="Wiebenga A."/>
            <person name="Young D."/>
            <person name="Pisabarro A."/>
            <person name="Eastwood D.C."/>
            <person name="Martin F."/>
            <person name="Cullen D."/>
            <person name="Grigoriev I.V."/>
            <person name="Hibbett D.S."/>
        </authorList>
    </citation>
    <scope>NUCLEOTIDE SEQUENCE [LARGE SCALE GENOMIC DNA]</scope>
    <source>
        <strain evidence="3 4">ATCC 11539</strain>
    </source>
</reference>
<dbReference type="HOGENOM" id="CLU_035517_1_0_1"/>
<dbReference type="KEGG" id="gtr:GLOTRDRAFT_138703"/>
<dbReference type="EMBL" id="KB469301">
    <property type="protein sequence ID" value="EPQ56016.1"/>
    <property type="molecule type" value="Genomic_DNA"/>
</dbReference>